<evidence type="ECO:0000256" key="4">
    <source>
        <dbReference type="ARBA" id="ARBA00023080"/>
    </source>
</evidence>
<evidence type="ECO:0000313" key="6">
    <source>
        <dbReference type="EMBL" id="SVA62047.1"/>
    </source>
</evidence>
<evidence type="ECO:0000256" key="1">
    <source>
        <dbReference type="ARBA" id="ARBA00006581"/>
    </source>
</evidence>
<dbReference type="InterPro" id="IPR029054">
    <property type="entry name" value="dUTPase-like"/>
</dbReference>
<sequence length="158" mass="17426">MKINFTKTSDFAICPQRNTPTDAGFDLFSIETCVIKPLERKLVSTGIKIEIPDGYYGRIAPRSGLAFKKGIDVMAGVIDSGYRGELKVLLINLCQPSNPRGKINSYESFFGPLDKFSVSQGERIAQLIIEKCYDADWEETESLNESKRNEGGFGSSGA</sequence>
<comment type="similarity">
    <text evidence="1">Belongs to the dUTPase family.</text>
</comment>
<dbReference type="NCBIfam" id="TIGR00576">
    <property type="entry name" value="dut"/>
    <property type="match status" value="1"/>
</dbReference>
<dbReference type="EC" id="3.6.1.23" evidence="2"/>
<dbReference type="InterPro" id="IPR008181">
    <property type="entry name" value="dUTPase"/>
</dbReference>
<evidence type="ECO:0000256" key="3">
    <source>
        <dbReference type="ARBA" id="ARBA00022801"/>
    </source>
</evidence>
<feature type="domain" description="dUTPase-like" evidence="5">
    <location>
        <begin position="13"/>
        <end position="93"/>
    </location>
</feature>
<accession>A0A381XCY7</accession>
<evidence type="ECO:0000259" key="5">
    <source>
        <dbReference type="Pfam" id="PF00692"/>
    </source>
</evidence>
<dbReference type="SUPFAM" id="SSF51283">
    <property type="entry name" value="dUTPase-like"/>
    <property type="match status" value="1"/>
</dbReference>
<dbReference type="Gene3D" id="2.70.40.10">
    <property type="match status" value="1"/>
</dbReference>
<reference evidence="6" key="1">
    <citation type="submission" date="2018-05" db="EMBL/GenBank/DDBJ databases">
        <authorList>
            <person name="Lanie J.A."/>
            <person name="Ng W.-L."/>
            <person name="Kazmierczak K.M."/>
            <person name="Andrzejewski T.M."/>
            <person name="Davidsen T.M."/>
            <person name="Wayne K.J."/>
            <person name="Tettelin H."/>
            <person name="Glass J.I."/>
            <person name="Rusch D."/>
            <person name="Podicherti R."/>
            <person name="Tsui H.-C.T."/>
            <person name="Winkler M.E."/>
        </authorList>
    </citation>
    <scope>NUCLEOTIDE SEQUENCE</scope>
</reference>
<protein>
    <recommendedName>
        <fullName evidence="2">dUTP diphosphatase</fullName>
        <ecNumber evidence="2">3.6.1.23</ecNumber>
    </recommendedName>
</protein>
<keyword evidence="3" id="KW-0378">Hydrolase</keyword>
<keyword evidence="4" id="KW-0546">Nucleotide metabolism</keyword>
<name>A0A381XCY7_9ZZZZ</name>
<dbReference type="CDD" id="cd07557">
    <property type="entry name" value="trimeric_dUTPase"/>
    <property type="match status" value="1"/>
</dbReference>
<dbReference type="GO" id="GO:0000287">
    <property type="term" value="F:magnesium ion binding"/>
    <property type="evidence" value="ECO:0007669"/>
    <property type="project" value="InterPro"/>
</dbReference>
<gene>
    <name evidence="6" type="ORF">METZ01_LOCUS114901</name>
</gene>
<dbReference type="GO" id="GO:0004170">
    <property type="term" value="F:dUTP diphosphatase activity"/>
    <property type="evidence" value="ECO:0007669"/>
    <property type="project" value="UniProtKB-EC"/>
</dbReference>
<dbReference type="GO" id="GO:0006226">
    <property type="term" value="P:dUMP biosynthetic process"/>
    <property type="evidence" value="ECO:0007669"/>
    <property type="project" value="InterPro"/>
</dbReference>
<dbReference type="InterPro" id="IPR033704">
    <property type="entry name" value="dUTPase_trimeric"/>
</dbReference>
<proteinExistence type="inferred from homology"/>
<dbReference type="PANTHER" id="PTHR11241:SF0">
    <property type="entry name" value="DEOXYURIDINE 5'-TRIPHOSPHATE NUCLEOTIDOHYDROLASE"/>
    <property type="match status" value="1"/>
</dbReference>
<organism evidence="6">
    <name type="scientific">marine metagenome</name>
    <dbReference type="NCBI Taxonomy" id="408172"/>
    <lineage>
        <taxon>unclassified sequences</taxon>
        <taxon>metagenomes</taxon>
        <taxon>ecological metagenomes</taxon>
    </lineage>
</organism>
<dbReference type="InterPro" id="IPR036157">
    <property type="entry name" value="dUTPase-like_sf"/>
</dbReference>
<feature type="domain" description="dUTPase-like" evidence="5">
    <location>
        <begin position="114"/>
        <end position="157"/>
    </location>
</feature>
<dbReference type="GO" id="GO:0046081">
    <property type="term" value="P:dUTP catabolic process"/>
    <property type="evidence" value="ECO:0007669"/>
    <property type="project" value="InterPro"/>
</dbReference>
<dbReference type="AlphaFoldDB" id="A0A381XCY7"/>
<dbReference type="PANTHER" id="PTHR11241">
    <property type="entry name" value="DEOXYURIDINE 5'-TRIPHOSPHATE NUCLEOTIDOHYDROLASE"/>
    <property type="match status" value="1"/>
</dbReference>
<dbReference type="Pfam" id="PF00692">
    <property type="entry name" value="dUTPase"/>
    <property type="match status" value="2"/>
</dbReference>
<dbReference type="EMBL" id="UINC01014568">
    <property type="protein sequence ID" value="SVA62047.1"/>
    <property type="molecule type" value="Genomic_DNA"/>
</dbReference>
<evidence type="ECO:0000256" key="2">
    <source>
        <dbReference type="ARBA" id="ARBA00012379"/>
    </source>
</evidence>